<evidence type="ECO:0000313" key="4">
    <source>
        <dbReference type="Proteomes" id="UP000730482"/>
    </source>
</evidence>
<dbReference type="PANTHER" id="PTHR30204:SF97">
    <property type="entry name" value="MERR FAMILY REGULATORY PROTEIN"/>
    <property type="match status" value="1"/>
</dbReference>
<dbReference type="InterPro" id="IPR009061">
    <property type="entry name" value="DNA-bd_dom_put_sf"/>
</dbReference>
<dbReference type="SMART" id="SM00422">
    <property type="entry name" value="HTH_MERR"/>
    <property type="match status" value="1"/>
</dbReference>
<proteinExistence type="predicted"/>
<evidence type="ECO:0000256" key="1">
    <source>
        <dbReference type="ARBA" id="ARBA00023125"/>
    </source>
</evidence>
<gene>
    <name evidence="3" type="ORF">KGQ19_45605</name>
</gene>
<evidence type="ECO:0000313" key="3">
    <source>
        <dbReference type="EMBL" id="MBS2554155.1"/>
    </source>
</evidence>
<keyword evidence="1" id="KW-0238">DNA-binding</keyword>
<dbReference type="CDD" id="cd01282">
    <property type="entry name" value="HTH_MerR-like_sg3"/>
    <property type="match status" value="1"/>
</dbReference>
<comment type="caution">
    <text evidence="3">The sequence shown here is derived from an EMBL/GenBank/DDBJ whole genome shotgun (WGS) entry which is preliminary data.</text>
</comment>
<evidence type="ECO:0000259" key="2">
    <source>
        <dbReference type="PROSITE" id="PS50937"/>
    </source>
</evidence>
<dbReference type="Gene3D" id="1.10.1660.10">
    <property type="match status" value="1"/>
</dbReference>
<dbReference type="Proteomes" id="UP000730482">
    <property type="component" value="Unassembled WGS sequence"/>
</dbReference>
<dbReference type="PROSITE" id="PS50937">
    <property type="entry name" value="HTH_MERR_2"/>
    <property type="match status" value="1"/>
</dbReference>
<accession>A0ABS5L7G7</accession>
<protein>
    <submittedName>
        <fullName evidence="3">MerR family transcriptional regulator</fullName>
    </submittedName>
</protein>
<dbReference type="Pfam" id="PF13411">
    <property type="entry name" value="MerR_1"/>
    <property type="match status" value="1"/>
</dbReference>
<organism evidence="3 4">
    <name type="scientific">Catenulispora pinistramenti</name>
    <dbReference type="NCBI Taxonomy" id="2705254"/>
    <lineage>
        <taxon>Bacteria</taxon>
        <taxon>Bacillati</taxon>
        <taxon>Actinomycetota</taxon>
        <taxon>Actinomycetes</taxon>
        <taxon>Catenulisporales</taxon>
        <taxon>Catenulisporaceae</taxon>
        <taxon>Catenulispora</taxon>
    </lineage>
</organism>
<dbReference type="EMBL" id="JAAFYZ010000327">
    <property type="protein sequence ID" value="MBS2554155.1"/>
    <property type="molecule type" value="Genomic_DNA"/>
</dbReference>
<dbReference type="SUPFAM" id="SSF46955">
    <property type="entry name" value="Putative DNA-binding domain"/>
    <property type="match status" value="1"/>
</dbReference>
<dbReference type="PRINTS" id="PR00040">
    <property type="entry name" value="HTHMERR"/>
</dbReference>
<feature type="domain" description="HTH merR-type" evidence="2">
    <location>
        <begin position="1"/>
        <end position="68"/>
    </location>
</feature>
<sequence>MRIGDLAQRTGVSVRSLRYYEQQGLLGSTRTAGGQREYPEAAVDRVIRIQEMFAAGVPSRVLAELLPCIHDADGTPNATATPWLTETLTAERDRIDAAIKDLRRTRALLDEVIGTAQGAPAAEARGERR</sequence>
<dbReference type="InterPro" id="IPR047057">
    <property type="entry name" value="MerR_fam"/>
</dbReference>
<dbReference type="InterPro" id="IPR000551">
    <property type="entry name" value="MerR-type_HTH_dom"/>
</dbReference>
<name>A0ABS5L7G7_9ACTN</name>
<dbReference type="RefSeq" id="WP_212021363.1">
    <property type="nucleotide sequence ID" value="NZ_JAAFYZ010000327.1"/>
</dbReference>
<dbReference type="PROSITE" id="PS00552">
    <property type="entry name" value="HTH_MERR_1"/>
    <property type="match status" value="1"/>
</dbReference>
<reference evidence="3 4" key="1">
    <citation type="submission" date="2020-02" db="EMBL/GenBank/DDBJ databases">
        <title>Acidophilic actinobacteria isolated from forest soil.</title>
        <authorList>
            <person name="Golinska P."/>
        </authorList>
    </citation>
    <scope>NUCLEOTIDE SEQUENCE [LARGE SCALE GENOMIC DNA]</scope>
    <source>
        <strain evidence="3 4">NL8</strain>
    </source>
</reference>
<keyword evidence="4" id="KW-1185">Reference proteome</keyword>
<dbReference type="PANTHER" id="PTHR30204">
    <property type="entry name" value="REDOX-CYCLING DRUG-SENSING TRANSCRIPTIONAL ACTIVATOR SOXR"/>
    <property type="match status" value="1"/>
</dbReference>